<reference evidence="6" key="2">
    <citation type="submission" date="2020-09" db="EMBL/GenBank/DDBJ databases">
        <authorList>
            <person name="Sun Q."/>
            <person name="Kim S."/>
        </authorList>
    </citation>
    <scope>NUCLEOTIDE SEQUENCE</scope>
    <source>
        <strain evidence="6">KCTC 42590</strain>
    </source>
</reference>
<dbReference type="Gene3D" id="1.10.287.470">
    <property type="entry name" value="Helix hairpin bin"/>
    <property type="match status" value="1"/>
</dbReference>
<feature type="domain" description="YknX-like C-terminal permuted SH3-like" evidence="5">
    <location>
        <begin position="330"/>
        <end position="397"/>
    </location>
</feature>
<keyword evidence="4" id="KW-0472">Membrane</keyword>
<dbReference type="Gene3D" id="2.40.50.100">
    <property type="match status" value="1"/>
</dbReference>
<keyword evidence="2 3" id="KW-0175">Coiled coil</keyword>
<comment type="subcellular location">
    <subcellularLocation>
        <location evidence="1">Cell envelope</location>
    </subcellularLocation>
</comment>
<gene>
    <name evidence="6" type="ORF">GCM10017044_14810</name>
</gene>
<name>A0A919ARF3_9PROT</name>
<evidence type="ECO:0000256" key="2">
    <source>
        <dbReference type="ARBA" id="ARBA00023054"/>
    </source>
</evidence>
<evidence type="ECO:0000259" key="5">
    <source>
        <dbReference type="Pfam" id="PF25989"/>
    </source>
</evidence>
<proteinExistence type="predicted"/>
<protein>
    <submittedName>
        <fullName evidence="6">Secretion protein HlyD</fullName>
    </submittedName>
</protein>
<evidence type="ECO:0000256" key="4">
    <source>
        <dbReference type="SAM" id="Phobius"/>
    </source>
</evidence>
<evidence type="ECO:0000313" key="7">
    <source>
        <dbReference type="Proteomes" id="UP000630923"/>
    </source>
</evidence>
<comment type="caution">
    <text evidence="6">The sequence shown here is derived from an EMBL/GenBank/DDBJ whole genome shotgun (WGS) entry which is preliminary data.</text>
</comment>
<dbReference type="PANTHER" id="PTHR32347">
    <property type="entry name" value="EFFLUX SYSTEM COMPONENT YKNX-RELATED"/>
    <property type="match status" value="1"/>
</dbReference>
<evidence type="ECO:0000256" key="3">
    <source>
        <dbReference type="SAM" id="Coils"/>
    </source>
</evidence>
<dbReference type="GO" id="GO:0030313">
    <property type="term" value="C:cell envelope"/>
    <property type="evidence" value="ECO:0007669"/>
    <property type="project" value="UniProtKB-SubCell"/>
</dbReference>
<dbReference type="Gene3D" id="2.40.420.20">
    <property type="match status" value="1"/>
</dbReference>
<feature type="coiled-coil region" evidence="3">
    <location>
        <begin position="103"/>
        <end position="144"/>
    </location>
</feature>
<dbReference type="InterPro" id="IPR058637">
    <property type="entry name" value="YknX-like_C"/>
</dbReference>
<dbReference type="AlphaFoldDB" id="A0A919ARF3"/>
<dbReference type="Pfam" id="PF25989">
    <property type="entry name" value="YknX_C"/>
    <property type="match status" value="1"/>
</dbReference>
<keyword evidence="4" id="KW-0812">Transmembrane</keyword>
<feature type="transmembrane region" description="Helical" evidence="4">
    <location>
        <begin position="9"/>
        <end position="27"/>
    </location>
</feature>
<reference evidence="6" key="1">
    <citation type="journal article" date="2014" name="Int. J. Syst. Evol. Microbiol.">
        <title>Complete genome sequence of Corynebacterium casei LMG S-19264T (=DSM 44701T), isolated from a smear-ripened cheese.</title>
        <authorList>
            <consortium name="US DOE Joint Genome Institute (JGI-PGF)"/>
            <person name="Walter F."/>
            <person name="Albersmeier A."/>
            <person name="Kalinowski J."/>
            <person name="Ruckert C."/>
        </authorList>
    </citation>
    <scope>NUCLEOTIDE SEQUENCE</scope>
    <source>
        <strain evidence="6">KCTC 42590</strain>
    </source>
</reference>
<keyword evidence="4" id="KW-1133">Transmembrane helix</keyword>
<evidence type="ECO:0000313" key="6">
    <source>
        <dbReference type="EMBL" id="GHF20930.1"/>
    </source>
</evidence>
<sequence>MTKIKARTIVFGGMALLVAGFFIFAFIPKPLPVDMGSVDRGDLTVHTSDDGRTQVRELYVVYAPVAGRLLRIQGEEGDPVIAGETVIATMRPSGPGFLDERRSKEAEAAVAAAEAALALAQSDVKRAQAEVDFAKAEIKRTRELVANKVSSPAMLDRAELGLRTSEAQLDTAQSAVRVRRADLEVARAALIAPGNEDGTGPGLIEIKSPISGRIMKLVHESEGVVLAGTPLLELGDPAELEIIADFLSHEAVKVKKGARVEIDGWGGAPLEGFVRLVEPKGFTKVSALGIEEQRVNIIIDFAPGVLAAHPEIGHGFRVEPRIVISEGKDVLRIPTSALFMDNRVWSVFQVIGGVATITPVEIGRMNTDHAEVISGLSEGDLVILYPSDSVHEGIKVESRKKFFRV</sequence>
<evidence type="ECO:0000256" key="1">
    <source>
        <dbReference type="ARBA" id="ARBA00004196"/>
    </source>
</evidence>
<dbReference type="Proteomes" id="UP000630923">
    <property type="component" value="Unassembled WGS sequence"/>
</dbReference>
<keyword evidence="7" id="KW-1185">Reference proteome</keyword>
<dbReference type="PANTHER" id="PTHR32347:SF29">
    <property type="entry name" value="UPF0194 MEMBRANE PROTEIN YBHG"/>
    <property type="match status" value="1"/>
</dbReference>
<organism evidence="6 7">
    <name type="scientific">Kordiimonas sediminis</name>
    <dbReference type="NCBI Taxonomy" id="1735581"/>
    <lineage>
        <taxon>Bacteria</taxon>
        <taxon>Pseudomonadati</taxon>
        <taxon>Pseudomonadota</taxon>
        <taxon>Alphaproteobacteria</taxon>
        <taxon>Kordiimonadales</taxon>
        <taxon>Kordiimonadaceae</taxon>
        <taxon>Kordiimonas</taxon>
    </lineage>
</organism>
<dbReference type="InterPro" id="IPR050465">
    <property type="entry name" value="UPF0194_transport"/>
</dbReference>
<dbReference type="EMBL" id="BNCI01000001">
    <property type="protein sequence ID" value="GHF20930.1"/>
    <property type="molecule type" value="Genomic_DNA"/>
</dbReference>
<accession>A0A919ARF3</accession>
<dbReference type="RefSeq" id="WP_191251364.1">
    <property type="nucleotide sequence ID" value="NZ_BNCI01000001.1"/>
</dbReference>